<comment type="caution">
    <text evidence="2">The sequence shown here is derived from an EMBL/GenBank/DDBJ whole genome shotgun (WGS) entry which is preliminary data.</text>
</comment>
<feature type="domain" description="Flavodoxin-like" evidence="1">
    <location>
        <begin position="24"/>
        <end position="165"/>
    </location>
</feature>
<protein>
    <recommendedName>
        <fullName evidence="1">Flavodoxin-like domain-containing protein</fullName>
    </recommendedName>
</protein>
<dbReference type="Pfam" id="PF12682">
    <property type="entry name" value="Flavodoxin_4"/>
    <property type="match status" value="1"/>
</dbReference>
<dbReference type="InterPro" id="IPR008254">
    <property type="entry name" value="Flavodoxin/NO_synth"/>
</dbReference>
<dbReference type="AlphaFoldDB" id="A0A367CEY0"/>
<gene>
    <name evidence="2" type="ORF">EA71_01859</name>
</gene>
<dbReference type="PANTHER" id="PTHR39201">
    <property type="entry name" value="EXPORTED PROTEIN-RELATED"/>
    <property type="match status" value="1"/>
</dbReference>
<evidence type="ECO:0000259" key="1">
    <source>
        <dbReference type="Pfam" id="PF12682"/>
    </source>
</evidence>
<dbReference type="GO" id="GO:0010181">
    <property type="term" value="F:FMN binding"/>
    <property type="evidence" value="ECO:0007669"/>
    <property type="project" value="InterPro"/>
</dbReference>
<dbReference type="Proteomes" id="UP000252797">
    <property type="component" value="Unassembled WGS sequence"/>
</dbReference>
<dbReference type="GO" id="GO:0016651">
    <property type="term" value="F:oxidoreductase activity, acting on NAD(P)H"/>
    <property type="evidence" value="ECO:0007669"/>
    <property type="project" value="UniProtKB-ARBA"/>
</dbReference>
<dbReference type="EMBL" id="LEPB01000004">
    <property type="protein sequence ID" value="RCA11104.1"/>
    <property type="molecule type" value="Genomic_DNA"/>
</dbReference>
<dbReference type="Gene3D" id="3.40.50.360">
    <property type="match status" value="1"/>
</dbReference>
<sequence length="171" mass="18974">MAAIVYFSRAQENLINGTYQLLTKGNTQIVAEKIALKVNGQIYGVETIDPYPSSYPEAVAKAKLEKEKSILPRIKAIPSGILTESIIFLGYPNWWGCYPQAVASFLATTSTKKKTIYPFCTHEGSSFGHSLDQLRQACPEAMIKTGLAIRGSRVSKADQAIDNWLKYAYFQ</sequence>
<accession>A0A367CEY0</accession>
<dbReference type="InterPro" id="IPR029039">
    <property type="entry name" value="Flavoprotein-like_sf"/>
</dbReference>
<organism evidence="2 3">
    <name type="scientific">Enterococcus durans</name>
    <dbReference type="NCBI Taxonomy" id="53345"/>
    <lineage>
        <taxon>Bacteria</taxon>
        <taxon>Bacillati</taxon>
        <taxon>Bacillota</taxon>
        <taxon>Bacilli</taxon>
        <taxon>Lactobacillales</taxon>
        <taxon>Enterococcaceae</taxon>
        <taxon>Enterococcus</taxon>
    </lineage>
</organism>
<evidence type="ECO:0000313" key="2">
    <source>
        <dbReference type="EMBL" id="RCA11104.1"/>
    </source>
</evidence>
<evidence type="ECO:0000313" key="3">
    <source>
        <dbReference type="Proteomes" id="UP000252797"/>
    </source>
</evidence>
<name>A0A367CEY0_9ENTE</name>
<dbReference type="RefSeq" id="WP_113845949.1">
    <property type="nucleotide sequence ID" value="NZ_LEPB01000004.1"/>
</dbReference>
<dbReference type="SUPFAM" id="SSF52218">
    <property type="entry name" value="Flavoproteins"/>
    <property type="match status" value="1"/>
</dbReference>
<dbReference type="PANTHER" id="PTHR39201:SF1">
    <property type="entry name" value="FLAVODOXIN-LIKE DOMAIN-CONTAINING PROTEIN"/>
    <property type="match status" value="1"/>
</dbReference>
<proteinExistence type="predicted"/>
<reference evidence="2 3" key="1">
    <citation type="submission" date="2015-06" db="EMBL/GenBank/DDBJ databases">
        <title>The Genome Sequence of Enterococcus durans 4EA1.</title>
        <authorList>
            <consortium name="The Broad Institute Genomics Platform"/>
            <consortium name="The Broad Institute Genome Sequencing Center for Infectious Disease"/>
            <person name="Earl A.M."/>
            <person name="Van Tyne D."/>
            <person name="Lebreton F."/>
            <person name="Saavedra J.T."/>
            <person name="Gilmore M.S."/>
            <person name="Manson Mcguire A."/>
            <person name="Clock S."/>
            <person name="Crupain M."/>
            <person name="Rangan U."/>
            <person name="Young S."/>
            <person name="Abouelleil A."/>
            <person name="Cao P."/>
            <person name="Chapman S.B."/>
            <person name="Griggs A."/>
            <person name="Priest M."/>
            <person name="Shea T."/>
            <person name="Wortman J."/>
            <person name="Nusbaum C."/>
            <person name="Birren B."/>
        </authorList>
    </citation>
    <scope>NUCLEOTIDE SEQUENCE [LARGE SCALE GENOMIC DNA]</scope>
    <source>
        <strain evidence="2 3">4EA1</strain>
    </source>
</reference>